<dbReference type="InterPro" id="IPR050078">
    <property type="entry name" value="Ribosomal_L11_MeTrfase_PrmA"/>
</dbReference>
<dbReference type="SUPFAM" id="SSF53335">
    <property type="entry name" value="S-adenosyl-L-methionine-dependent methyltransferases"/>
    <property type="match status" value="1"/>
</dbReference>
<evidence type="ECO:0000256" key="2">
    <source>
        <dbReference type="ARBA" id="ARBA00022490"/>
    </source>
</evidence>
<dbReference type="Proteomes" id="UP001279553">
    <property type="component" value="Unassembled WGS sequence"/>
</dbReference>
<dbReference type="GO" id="GO:0005840">
    <property type="term" value="C:ribosome"/>
    <property type="evidence" value="ECO:0007669"/>
    <property type="project" value="UniProtKB-KW"/>
</dbReference>
<evidence type="ECO:0000256" key="4">
    <source>
        <dbReference type="ARBA" id="ARBA00022679"/>
    </source>
</evidence>
<protein>
    <recommendedName>
        <fullName evidence="6">Ribosomal protein L11 methyltransferase</fullName>
        <shortName evidence="6">L11 Mtase</shortName>
        <ecNumber evidence="6">2.1.1.-</ecNumber>
    </recommendedName>
</protein>
<feature type="binding site" evidence="6">
    <location>
        <position position="182"/>
    </location>
    <ligand>
        <name>S-adenosyl-L-methionine</name>
        <dbReference type="ChEBI" id="CHEBI:59789"/>
    </ligand>
</feature>
<feature type="binding site" evidence="6">
    <location>
        <position position="229"/>
    </location>
    <ligand>
        <name>S-adenosyl-L-methionine</name>
        <dbReference type="ChEBI" id="CHEBI:59789"/>
    </ligand>
</feature>
<dbReference type="EC" id="2.1.1.-" evidence="6"/>
<keyword evidence="3 6" id="KW-0489">Methyltransferase</keyword>
<evidence type="ECO:0000256" key="3">
    <source>
        <dbReference type="ARBA" id="ARBA00022603"/>
    </source>
</evidence>
<dbReference type="CDD" id="cd02440">
    <property type="entry name" value="AdoMet_MTases"/>
    <property type="match status" value="1"/>
</dbReference>
<comment type="caution">
    <text evidence="7">The sequence shown here is derived from an EMBL/GenBank/DDBJ whole genome shotgun (WGS) entry which is preliminary data.</text>
</comment>
<dbReference type="GO" id="GO:0032259">
    <property type="term" value="P:methylation"/>
    <property type="evidence" value="ECO:0007669"/>
    <property type="project" value="UniProtKB-KW"/>
</dbReference>
<accession>A0AAW9DPJ6</accession>
<evidence type="ECO:0000256" key="5">
    <source>
        <dbReference type="ARBA" id="ARBA00022691"/>
    </source>
</evidence>
<keyword evidence="2 6" id="KW-0963">Cytoplasm</keyword>
<dbReference type="GO" id="GO:0008276">
    <property type="term" value="F:protein methyltransferase activity"/>
    <property type="evidence" value="ECO:0007669"/>
    <property type="project" value="UniProtKB-UniRule"/>
</dbReference>
<evidence type="ECO:0000313" key="8">
    <source>
        <dbReference type="Proteomes" id="UP001279553"/>
    </source>
</evidence>
<evidence type="ECO:0000256" key="6">
    <source>
        <dbReference type="HAMAP-Rule" id="MF_00735"/>
    </source>
</evidence>
<keyword evidence="5 6" id="KW-0949">S-adenosyl-L-methionine</keyword>
<organism evidence="7 8">
    <name type="scientific">Acidiphilium acidophilum</name>
    <name type="common">Thiobacillus acidophilus</name>
    <dbReference type="NCBI Taxonomy" id="76588"/>
    <lineage>
        <taxon>Bacteria</taxon>
        <taxon>Pseudomonadati</taxon>
        <taxon>Pseudomonadota</taxon>
        <taxon>Alphaproteobacteria</taxon>
        <taxon>Acetobacterales</taxon>
        <taxon>Acidocellaceae</taxon>
        <taxon>Acidiphilium</taxon>
    </lineage>
</organism>
<dbReference type="InterPro" id="IPR004498">
    <property type="entry name" value="Ribosomal_PrmA_MeTrfase"/>
</dbReference>
<evidence type="ECO:0000313" key="7">
    <source>
        <dbReference type="EMBL" id="MDX5929982.1"/>
    </source>
</evidence>
<dbReference type="HAMAP" id="MF_00735">
    <property type="entry name" value="Methyltr_PrmA"/>
    <property type="match status" value="1"/>
</dbReference>
<gene>
    <name evidence="6" type="primary">prmA</name>
    <name evidence="7" type="ORF">SIL87_04285</name>
</gene>
<dbReference type="EMBL" id="JAWXYB010000018">
    <property type="protein sequence ID" value="MDX5929982.1"/>
    <property type="molecule type" value="Genomic_DNA"/>
</dbReference>
<comment type="similarity">
    <text evidence="1 6">Belongs to the methyltransferase superfamily. PrmA family.</text>
</comment>
<dbReference type="GO" id="GO:0005737">
    <property type="term" value="C:cytoplasm"/>
    <property type="evidence" value="ECO:0007669"/>
    <property type="project" value="UniProtKB-SubCell"/>
</dbReference>
<evidence type="ECO:0000256" key="1">
    <source>
        <dbReference type="ARBA" id="ARBA00009741"/>
    </source>
</evidence>
<dbReference type="InterPro" id="IPR029063">
    <property type="entry name" value="SAM-dependent_MTases_sf"/>
</dbReference>
<keyword evidence="7" id="KW-0689">Ribosomal protein</keyword>
<sequence length="317" mass="34169">MPQPEHLERIVLTVPATALEAFEAALGCCCRTVGFFLNEATNTWVVEGLREIDGSDGDLVTALILAEAASGITPEIERIRVPAGGWLARSYQGFPEQKIGDRFAIRGTHIKDKKPAGRHSITVDAGLAFGTGEHGSTRGCLLALEMMAKRRRPLNILDLGTGSGVLGIAGVKIWGRPVLATDIDARAVRVATANAALNGTARLFRARRADGWLSPVLRRHAPYDLVFANILARPLTAMAHQLAAKLAPGGIAILAGLLDRQARWVLSAHRRHGLVLKSRIDDGEWTTLILEKPMRAPAMRAPSMPTTAKTRIDPPFA</sequence>
<dbReference type="AlphaFoldDB" id="A0AAW9DPJ6"/>
<dbReference type="RefSeq" id="WP_319612957.1">
    <property type="nucleotide sequence ID" value="NZ_JAWXYB010000018.1"/>
</dbReference>
<dbReference type="PANTHER" id="PTHR43648:SF1">
    <property type="entry name" value="ELECTRON TRANSFER FLAVOPROTEIN BETA SUBUNIT LYSINE METHYLTRANSFERASE"/>
    <property type="match status" value="1"/>
</dbReference>
<dbReference type="PANTHER" id="PTHR43648">
    <property type="entry name" value="ELECTRON TRANSFER FLAVOPROTEIN BETA SUBUNIT LYSINE METHYLTRANSFERASE"/>
    <property type="match status" value="1"/>
</dbReference>
<keyword evidence="8" id="KW-1185">Reference proteome</keyword>
<name>A0AAW9DPJ6_ACIAO</name>
<comment type="function">
    <text evidence="6">Methylates ribosomal protein L11.</text>
</comment>
<dbReference type="Pfam" id="PF06325">
    <property type="entry name" value="PrmA"/>
    <property type="match status" value="1"/>
</dbReference>
<reference evidence="7 8" key="1">
    <citation type="submission" date="2023-11" db="EMBL/GenBank/DDBJ databases">
        <title>MicrobeMod: A computational toolkit for identifying prokaryotic methylation and restriction-modification with nanopore sequencing.</title>
        <authorList>
            <person name="Crits-Christoph A."/>
            <person name="Kang S.C."/>
            <person name="Lee H."/>
            <person name="Ostrov N."/>
        </authorList>
    </citation>
    <scope>NUCLEOTIDE SEQUENCE [LARGE SCALE GENOMIC DNA]</scope>
    <source>
        <strain evidence="7 8">DSMZ 700</strain>
    </source>
</reference>
<feature type="binding site" evidence="6">
    <location>
        <position position="137"/>
    </location>
    <ligand>
        <name>S-adenosyl-L-methionine</name>
        <dbReference type="ChEBI" id="CHEBI:59789"/>
    </ligand>
</feature>
<keyword evidence="7" id="KW-0687">Ribonucleoprotein</keyword>
<dbReference type="Gene3D" id="3.40.50.150">
    <property type="entry name" value="Vaccinia Virus protein VP39"/>
    <property type="match status" value="1"/>
</dbReference>
<comment type="subcellular location">
    <subcellularLocation>
        <location evidence="6">Cytoplasm</location>
    </subcellularLocation>
</comment>
<proteinExistence type="inferred from homology"/>
<feature type="binding site" evidence="6">
    <location>
        <position position="160"/>
    </location>
    <ligand>
        <name>S-adenosyl-L-methionine</name>
        <dbReference type="ChEBI" id="CHEBI:59789"/>
    </ligand>
</feature>
<keyword evidence="4 6" id="KW-0808">Transferase</keyword>
<comment type="catalytic activity">
    <reaction evidence="6">
        <text>L-lysyl-[protein] + 3 S-adenosyl-L-methionine = N(6),N(6),N(6)-trimethyl-L-lysyl-[protein] + 3 S-adenosyl-L-homocysteine + 3 H(+)</text>
        <dbReference type="Rhea" id="RHEA:54192"/>
        <dbReference type="Rhea" id="RHEA-COMP:9752"/>
        <dbReference type="Rhea" id="RHEA-COMP:13826"/>
        <dbReference type="ChEBI" id="CHEBI:15378"/>
        <dbReference type="ChEBI" id="CHEBI:29969"/>
        <dbReference type="ChEBI" id="CHEBI:57856"/>
        <dbReference type="ChEBI" id="CHEBI:59789"/>
        <dbReference type="ChEBI" id="CHEBI:61961"/>
    </reaction>
</comment>